<dbReference type="Gene3D" id="1.20.1070.10">
    <property type="entry name" value="Rhodopsin 7-helix transmembrane proteins"/>
    <property type="match status" value="1"/>
</dbReference>
<sequence>MSSEQFLSPEMMSHQDPLPTDLNETNETLHQLTFITRYENIHCTLTDVLESYVIPSIGAVIVIFNVVVIYYMLRYRRCRQHNPIATVYMINMVIGDLFVGLVIILVKSTDYAFESRQHEFSYDKYMLFRDCIIRLSLFISVLNLIPLTLDRVWAVKYPISHRQSKKTIAIKICIAVWFLAILFIAIMYLFHFTRNLDHFALNRLIFPLATFPTTLVFIVCYIVIFRELRRSRQYRERSGSRSANMMHVTSQLSVESRSSSIISLGKFDEKRGEVKFVQLAVKTVVIFILCWFPIATCGMANCNYKLESIFMILGFANAAVTPLIYYTHLRQALGRRIRRLTSRRQPSAAPLALSKSVCTVIGRIDRQVEDTPTSVRKGNCSIIAASENNRLVVARSY</sequence>
<feature type="transmembrane region" description="Helical" evidence="10">
    <location>
        <begin position="52"/>
        <end position="73"/>
    </location>
</feature>
<evidence type="ECO:0000256" key="7">
    <source>
        <dbReference type="ARBA" id="ARBA00023170"/>
    </source>
</evidence>
<feature type="transmembrane region" description="Helical" evidence="10">
    <location>
        <begin position="126"/>
        <end position="147"/>
    </location>
</feature>
<feature type="domain" description="G-protein coupled receptors family 1 profile" evidence="11">
    <location>
        <begin position="64"/>
        <end position="325"/>
    </location>
</feature>
<evidence type="ECO:0000256" key="2">
    <source>
        <dbReference type="ARBA" id="ARBA00022475"/>
    </source>
</evidence>
<reference evidence="12" key="1">
    <citation type="submission" date="2021-01" db="UniProtKB">
        <authorList>
            <consortium name="EnsemblMetazoa"/>
        </authorList>
    </citation>
    <scope>IDENTIFICATION</scope>
</reference>
<dbReference type="PANTHER" id="PTHR24246:SF27">
    <property type="entry name" value="ADENOSINE RECEPTOR, ISOFORM A"/>
    <property type="match status" value="1"/>
</dbReference>
<accession>A0A7M5XG88</accession>
<evidence type="ECO:0000313" key="12">
    <source>
        <dbReference type="EnsemblMetazoa" id="CLYHEMP021479.1"/>
    </source>
</evidence>
<dbReference type="PANTHER" id="PTHR24246">
    <property type="entry name" value="OLFACTORY RECEPTOR AND ADENOSINE RECEPTOR"/>
    <property type="match status" value="1"/>
</dbReference>
<keyword evidence="7" id="KW-0675">Receptor</keyword>
<protein>
    <recommendedName>
        <fullName evidence="11">G-protein coupled receptors family 1 profile domain-containing protein</fullName>
    </recommendedName>
</protein>
<evidence type="ECO:0000256" key="6">
    <source>
        <dbReference type="ARBA" id="ARBA00023136"/>
    </source>
</evidence>
<keyword evidence="4 10" id="KW-1133">Transmembrane helix</keyword>
<dbReference type="Proteomes" id="UP000594262">
    <property type="component" value="Unplaced"/>
</dbReference>
<dbReference type="GO" id="GO:0004930">
    <property type="term" value="F:G protein-coupled receptor activity"/>
    <property type="evidence" value="ECO:0007669"/>
    <property type="project" value="UniProtKB-KW"/>
</dbReference>
<keyword evidence="8" id="KW-0325">Glycoprotein</keyword>
<dbReference type="InterPro" id="IPR017452">
    <property type="entry name" value="GPCR_Rhodpsn_7TM"/>
</dbReference>
<dbReference type="PROSITE" id="PS50262">
    <property type="entry name" value="G_PROTEIN_RECEP_F1_2"/>
    <property type="match status" value="1"/>
</dbReference>
<evidence type="ECO:0000256" key="1">
    <source>
        <dbReference type="ARBA" id="ARBA00004651"/>
    </source>
</evidence>
<feature type="transmembrane region" description="Helical" evidence="10">
    <location>
        <begin position="276"/>
        <end position="296"/>
    </location>
</feature>
<dbReference type="GO" id="GO:0005886">
    <property type="term" value="C:plasma membrane"/>
    <property type="evidence" value="ECO:0007669"/>
    <property type="project" value="UniProtKB-SubCell"/>
</dbReference>
<evidence type="ECO:0000256" key="5">
    <source>
        <dbReference type="ARBA" id="ARBA00023040"/>
    </source>
</evidence>
<evidence type="ECO:0000259" key="11">
    <source>
        <dbReference type="PROSITE" id="PS50262"/>
    </source>
</evidence>
<comment type="subcellular location">
    <subcellularLocation>
        <location evidence="1">Cell membrane</location>
        <topology evidence="1">Multi-pass membrane protein</topology>
    </subcellularLocation>
</comment>
<keyword evidence="2" id="KW-1003">Cell membrane</keyword>
<evidence type="ECO:0000256" key="9">
    <source>
        <dbReference type="ARBA" id="ARBA00023224"/>
    </source>
</evidence>
<dbReference type="CDD" id="cd00637">
    <property type="entry name" value="7tm_classA_rhodopsin-like"/>
    <property type="match status" value="1"/>
</dbReference>
<feature type="transmembrane region" description="Helical" evidence="10">
    <location>
        <begin position="85"/>
        <end position="106"/>
    </location>
</feature>
<dbReference type="SUPFAM" id="SSF81321">
    <property type="entry name" value="Family A G protein-coupled receptor-like"/>
    <property type="match status" value="1"/>
</dbReference>
<evidence type="ECO:0000256" key="8">
    <source>
        <dbReference type="ARBA" id="ARBA00023180"/>
    </source>
</evidence>
<dbReference type="Pfam" id="PF00001">
    <property type="entry name" value="7tm_1"/>
    <property type="match status" value="1"/>
</dbReference>
<evidence type="ECO:0000256" key="4">
    <source>
        <dbReference type="ARBA" id="ARBA00022989"/>
    </source>
</evidence>
<feature type="transmembrane region" description="Helical" evidence="10">
    <location>
        <begin position="168"/>
        <end position="192"/>
    </location>
</feature>
<dbReference type="OrthoDB" id="5964873at2759"/>
<dbReference type="GeneID" id="136817580"/>
<dbReference type="InterPro" id="IPR000276">
    <property type="entry name" value="GPCR_Rhodpsn"/>
</dbReference>
<feature type="transmembrane region" description="Helical" evidence="10">
    <location>
        <begin position="204"/>
        <end position="225"/>
    </location>
</feature>
<proteinExistence type="predicted"/>
<organism evidence="12 13">
    <name type="scientific">Clytia hemisphaerica</name>
    <dbReference type="NCBI Taxonomy" id="252671"/>
    <lineage>
        <taxon>Eukaryota</taxon>
        <taxon>Metazoa</taxon>
        <taxon>Cnidaria</taxon>
        <taxon>Hydrozoa</taxon>
        <taxon>Hydroidolina</taxon>
        <taxon>Leptothecata</taxon>
        <taxon>Obeliida</taxon>
        <taxon>Clytiidae</taxon>
        <taxon>Clytia</taxon>
    </lineage>
</organism>
<evidence type="ECO:0000256" key="10">
    <source>
        <dbReference type="SAM" id="Phobius"/>
    </source>
</evidence>
<dbReference type="AlphaFoldDB" id="A0A7M5XG88"/>
<keyword evidence="9" id="KW-0807">Transducer</keyword>
<dbReference type="RefSeq" id="XP_066930005.1">
    <property type="nucleotide sequence ID" value="XM_067073904.1"/>
</dbReference>
<dbReference type="PRINTS" id="PR00237">
    <property type="entry name" value="GPCRRHODOPSN"/>
</dbReference>
<keyword evidence="6 10" id="KW-0472">Membrane</keyword>
<feature type="transmembrane region" description="Helical" evidence="10">
    <location>
        <begin position="308"/>
        <end position="329"/>
    </location>
</feature>
<evidence type="ECO:0000313" key="13">
    <source>
        <dbReference type="Proteomes" id="UP000594262"/>
    </source>
</evidence>
<dbReference type="EnsemblMetazoa" id="CLYHEMT021479.1">
    <property type="protein sequence ID" value="CLYHEMP021479.1"/>
    <property type="gene ID" value="CLYHEMG021479"/>
</dbReference>
<keyword evidence="5" id="KW-0297">G-protein coupled receptor</keyword>
<keyword evidence="3 10" id="KW-0812">Transmembrane</keyword>
<name>A0A7M5XG88_9CNID</name>
<evidence type="ECO:0000256" key="3">
    <source>
        <dbReference type="ARBA" id="ARBA00022692"/>
    </source>
</evidence>
<keyword evidence="13" id="KW-1185">Reference proteome</keyword>